<feature type="compositionally biased region" description="Basic and acidic residues" evidence="1">
    <location>
        <begin position="9"/>
        <end position="21"/>
    </location>
</feature>
<dbReference type="Proteomes" id="UP001372338">
    <property type="component" value="Unassembled WGS sequence"/>
</dbReference>
<feature type="region of interest" description="Disordered" evidence="1">
    <location>
        <begin position="1"/>
        <end position="38"/>
    </location>
</feature>
<organism evidence="2 3">
    <name type="scientific">Crotalaria pallida</name>
    <name type="common">Smooth rattlebox</name>
    <name type="synonym">Crotalaria striata</name>
    <dbReference type="NCBI Taxonomy" id="3830"/>
    <lineage>
        <taxon>Eukaryota</taxon>
        <taxon>Viridiplantae</taxon>
        <taxon>Streptophyta</taxon>
        <taxon>Embryophyta</taxon>
        <taxon>Tracheophyta</taxon>
        <taxon>Spermatophyta</taxon>
        <taxon>Magnoliopsida</taxon>
        <taxon>eudicotyledons</taxon>
        <taxon>Gunneridae</taxon>
        <taxon>Pentapetalae</taxon>
        <taxon>rosids</taxon>
        <taxon>fabids</taxon>
        <taxon>Fabales</taxon>
        <taxon>Fabaceae</taxon>
        <taxon>Papilionoideae</taxon>
        <taxon>50 kb inversion clade</taxon>
        <taxon>genistoids sensu lato</taxon>
        <taxon>core genistoids</taxon>
        <taxon>Crotalarieae</taxon>
        <taxon>Crotalaria</taxon>
    </lineage>
</organism>
<evidence type="ECO:0000256" key="1">
    <source>
        <dbReference type="SAM" id="MobiDB-lite"/>
    </source>
</evidence>
<evidence type="ECO:0000313" key="2">
    <source>
        <dbReference type="EMBL" id="KAK7267380.1"/>
    </source>
</evidence>
<name>A0AAN9F2R4_CROPI</name>
<accession>A0AAN9F2R4</accession>
<gene>
    <name evidence="2" type="ORF">RIF29_20052</name>
</gene>
<comment type="caution">
    <text evidence="2">The sequence shown here is derived from an EMBL/GenBank/DDBJ whole genome shotgun (WGS) entry which is preliminary data.</text>
</comment>
<evidence type="ECO:0000313" key="3">
    <source>
        <dbReference type="Proteomes" id="UP001372338"/>
    </source>
</evidence>
<protein>
    <submittedName>
        <fullName evidence="2">Uncharacterized protein</fullName>
    </submittedName>
</protein>
<dbReference type="EMBL" id="JAYWIO010000004">
    <property type="protein sequence ID" value="KAK7267380.1"/>
    <property type="molecule type" value="Genomic_DNA"/>
</dbReference>
<feature type="compositionally biased region" description="Polar residues" evidence="1">
    <location>
        <begin position="23"/>
        <end position="34"/>
    </location>
</feature>
<sequence length="113" mass="12355">MATTSDGGDSYKDGIHRKVDTHNPLSWNNVNSNSKQREDSAGLCRELLNVNNGGVGLAMVGSKDVTNLIHAAQKSFAVYSFSVNSCGTHAEHIIDMRPIDMWSIDSRHNQVDP</sequence>
<proteinExistence type="predicted"/>
<reference evidence="2 3" key="1">
    <citation type="submission" date="2024-01" db="EMBL/GenBank/DDBJ databases">
        <title>The genomes of 5 underutilized Papilionoideae crops provide insights into root nodulation and disease resistanc.</title>
        <authorList>
            <person name="Yuan L."/>
        </authorList>
    </citation>
    <scope>NUCLEOTIDE SEQUENCE [LARGE SCALE GENOMIC DNA]</scope>
    <source>
        <strain evidence="2">ZHUSHIDOU_FW_LH</strain>
        <tissue evidence="2">Leaf</tissue>
    </source>
</reference>
<dbReference type="AlphaFoldDB" id="A0AAN9F2R4"/>
<keyword evidence="3" id="KW-1185">Reference proteome</keyword>